<comment type="caution">
    <text evidence="2">The sequence shown here is derived from an EMBL/GenBank/DDBJ whole genome shotgun (WGS) entry which is preliminary data.</text>
</comment>
<dbReference type="Proteomes" id="UP000656813">
    <property type="component" value="Unassembled WGS sequence"/>
</dbReference>
<keyword evidence="3" id="KW-1185">Reference proteome</keyword>
<name>A0A8J2ZZ11_9BACL</name>
<keyword evidence="1" id="KW-0175">Coiled coil</keyword>
<feature type="coiled-coil region" evidence="1">
    <location>
        <begin position="26"/>
        <end position="81"/>
    </location>
</feature>
<dbReference type="EMBL" id="BMFV01000030">
    <property type="protein sequence ID" value="GGH86124.1"/>
    <property type="molecule type" value="Genomic_DNA"/>
</dbReference>
<proteinExistence type="predicted"/>
<reference evidence="2" key="1">
    <citation type="journal article" date="2014" name="Int. J. Syst. Evol. Microbiol.">
        <title>Complete genome sequence of Corynebacterium casei LMG S-19264T (=DSM 44701T), isolated from a smear-ripened cheese.</title>
        <authorList>
            <consortium name="US DOE Joint Genome Institute (JGI-PGF)"/>
            <person name="Walter F."/>
            <person name="Albersmeier A."/>
            <person name="Kalinowski J."/>
            <person name="Ruckert C."/>
        </authorList>
    </citation>
    <scope>NUCLEOTIDE SEQUENCE</scope>
    <source>
        <strain evidence="2">CGMCC 1.12777</strain>
    </source>
</reference>
<organism evidence="2 3">
    <name type="scientific">Pullulanibacillus pueri</name>
    <dbReference type="NCBI Taxonomy" id="1437324"/>
    <lineage>
        <taxon>Bacteria</taxon>
        <taxon>Bacillati</taxon>
        <taxon>Bacillota</taxon>
        <taxon>Bacilli</taxon>
        <taxon>Bacillales</taxon>
        <taxon>Sporolactobacillaceae</taxon>
        <taxon>Pullulanibacillus</taxon>
    </lineage>
</organism>
<sequence>MVIVWSSLGLVLLAIIWFIIQVISGAKKMKSTIVEVSKKAEQLRKDSESIIKHQERLQDTASALLEDIDEKKQAIQFTQQQTHQFIRQVQDSKERVTQAFKFKGIEKYKI</sequence>
<dbReference type="RefSeq" id="WP_188498500.1">
    <property type="nucleotide sequence ID" value="NZ_BMFV01000030.1"/>
</dbReference>
<protein>
    <recommendedName>
        <fullName evidence="4">DUF948 domain-containing protein</fullName>
    </recommendedName>
</protein>
<evidence type="ECO:0000313" key="2">
    <source>
        <dbReference type="EMBL" id="GGH86124.1"/>
    </source>
</evidence>
<evidence type="ECO:0000313" key="3">
    <source>
        <dbReference type="Proteomes" id="UP000656813"/>
    </source>
</evidence>
<accession>A0A8J2ZZ11</accession>
<evidence type="ECO:0000256" key="1">
    <source>
        <dbReference type="SAM" id="Coils"/>
    </source>
</evidence>
<dbReference type="AlphaFoldDB" id="A0A8J2ZZ11"/>
<evidence type="ECO:0008006" key="4">
    <source>
        <dbReference type="Google" id="ProtNLM"/>
    </source>
</evidence>
<reference evidence="2" key="2">
    <citation type="submission" date="2020-09" db="EMBL/GenBank/DDBJ databases">
        <authorList>
            <person name="Sun Q."/>
            <person name="Zhou Y."/>
        </authorList>
    </citation>
    <scope>NUCLEOTIDE SEQUENCE</scope>
    <source>
        <strain evidence="2">CGMCC 1.12777</strain>
    </source>
</reference>
<gene>
    <name evidence="2" type="ORF">GCM10007096_33100</name>
</gene>